<gene>
    <name evidence="1" type="ORF">CSSPJE1EN1_LOCUS13837</name>
</gene>
<proteinExistence type="predicted"/>
<sequence length="201" mass="22321">MAPTKKKRFYEWKDLYADEYGLKVVARNVTTSRVEIVSCHFCIAFGHEESIDACDGAAEEEKSDNNDIGPPINTNNVDVINEVVDGGGNKRKRQKRTTNHKTTFMPAYFEADRLGKQHAAINIGKDIVETIVLGLLFDVDADDVASASRAKAIFEEVHNSDGEPVSSYNIRINNFDQLWYAQRLLGCGLSFVQCAKVVSAS</sequence>
<reference evidence="1 2" key="1">
    <citation type="submission" date="2024-02" db="EMBL/GenBank/DDBJ databases">
        <authorList>
            <consortium name="ELIXIR-Norway"/>
            <consortium name="Elixir Norway"/>
        </authorList>
    </citation>
    <scope>NUCLEOTIDE SEQUENCE [LARGE SCALE GENOMIC DNA]</scope>
</reference>
<name>A0ABP0WNE3_9BRYO</name>
<organism evidence="1 2">
    <name type="scientific">Sphagnum jensenii</name>
    <dbReference type="NCBI Taxonomy" id="128206"/>
    <lineage>
        <taxon>Eukaryota</taxon>
        <taxon>Viridiplantae</taxon>
        <taxon>Streptophyta</taxon>
        <taxon>Embryophyta</taxon>
        <taxon>Bryophyta</taxon>
        <taxon>Sphagnophytina</taxon>
        <taxon>Sphagnopsida</taxon>
        <taxon>Sphagnales</taxon>
        <taxon>Sphagnaceae</taxon>
        <taxon>Sphagnum</taxon>
    </lineage>
</organism>
<keyword evidence="2" id="KW-1185">Reference proteome</keyword>
<accession>A0ABP0WNE3</accession>
<dbReference type="Proteomes" id="UP001497444">
    <property type="component" value="Chromosome 2"/>
</dbReference>
<evidence type="ECO:0000313" key="2">
    <source>
        <dbReference type="Proteomes" id="UP001497444"/>
    </source>
</evidence>
<dbReference type="PANTHER" id="PTHR37067:SF3">
    <property type="entry name" value="PX DOMAIN-CONTAINING PROTEIN"/>
    <property type="match status" value="1"/>
</dbReference>
<evidence type="ECO:0000313" key="1">
    <source>
        <dbReference type="EMBL" id="CAK9268359.1"/>
    </source>
</evidence>
<dbReference type="EMBL" id="OZ020097">
    <property type="protein sequence ID" value="CAK9268359.1"/>
    <property type="molecule type" value="Genomic_DNA"/>
</dbReference>
<protein>
    <submittedName>
        <fullName evidence="1">Uncharacterized protein</fullName>
    </submittedName>
</protein>
<dbReference type="PANTHER" id="PTHR37067">
    <property type="entry name" value="PX DOMAIN-CONTAINING PROTEIN"/>
    <property type="match status" value="1"/>
</dbReference>